<dbReference type="GO" id="GO:0005634">
    <property type="term" value="C:nucleus"/>
    <property type="evidence" value="ECO:0007669"/>
    <property type="project" value="UniProtKB-SubCell"/>
</dbReference>
<dbReference type="PROSITE" id="PS00031">
    <property type="entry name" value="NUCLEAR_REC_DBD_1"/>
    <property type="match status" value="1"/>
</dbReference>
<dbReference type="InterPro" id="IPR000536">
    <property type="entry name" value="Nucl_hrmn_rcpt_lig-bd"/>
</dbReference>
<evidence type="ECO:0000256" key="1">
    <source>
        <dbReference type="ARBA" id="ARBA00004123"/>
    </source>
</evidence>
<dbReference type="PROSITE" id="PS51030">
    <property type="entry name" value="NUCLEAR_REC_DBD_2"/>
    <property type="match status" value="1"/>
</dbReference>
<evidence type="ECO:0000259" key="14">
    <source>
        <dbReference type="PROSITE" id="PS51843"/>
    </source>
</evidence>
<keyword evidence="3 11" id="KW-0479">Metal-binding</keyword>
<keyword evidence="4 11" id="KW-0863">Zinc-finger</keyword>
<evidence type="ECO:0000256" key="6">
    <source>
        <dbReference type="ARBA" id="ARBA00023015"/>
    </source>
</evidence>
<reference evidence="16" key="2">
    <citation type="journal article" date="2013" name="Nat. Genet.">
        <title>The genome of the platyfish, Xiphophorus maculatus, provides insights into evolutionary adaptation and several complex traits.</title>
        <authorList>
            <person name="Schartl M."/>
            <person name="Walter R.B."/>
            <person name="Shen Y."/>
            <person name="Garcia T."/>
            <person name="Catchen J."/>
            <person name="Amores A."/>
            <person name="Braasch I."/>
            <person name="Chalopin D."/>
            <person name="Volff J.N."/>
            <person name="Lesch K.P."/>
            <person name="Bisazza A."/>
            <person name="Minx P."/>
            <person name="Hillier L."/>
            <person name="Wilson R.K."/>
            <person name="Fuerstenberg S."/>
            <person name="Boore J."/>
            <person name="Searle S."/>
            <person name="Postlethwait J.H."/>
            <person name="Warren W.C."/>
        </authorList>
    </citation>
    <scope>NUCLEOTIDE SEQUENCE [LARGE SCALE GENOMIC DNA]</scope>
    <source>
        <strain evidence="16">JP 163 A</strain>
    </source>
</reference>
<feature type="domain" description="NR LBD" evidence="14">
    <location>
        <begin position="246"/>
        <end position="506"/>
    </location>
</feature>
<feature type="region of interest" description="Disordered" evidence="12">
    <location>
        <begin position="1"/>
        <end position="20"/>
    </location>
</feature>
<evidence type="ECO:0000259" key="13">
    <source>
        <dbReference type="PROSITE" id="PS51030"/>
    </source>
</evidence>
<dbReference type="Gene3D" id="3.30.50.10">
    <property type="entry name" value="Erythroid Transcription Factor GATA-1, subunit A"/>
    <property type="match status" value="1"/>
</dbReference>
<evidence type="ECO:0000256" key="8">
    <source>
        <dbReference type="ARBA" id="ARBA00023163"/>
    </source>
</evidence>
<evidence type="ECO:0000313" key="16">
    <source>
        <dbReference type="Proteomes" id="UP000002852"/>
    </source>
</evidence>
<dbReference type="InterPro" id="IPR013088">
    <property type="entry name" value="Znf_NHR/GATA"/>
</dbReference>
<feature type="domain" description="Nuclear receptor" evidence="13">
    <location>
        <begin position="32"/>
        <end position="107"/>
    </location>
</feature>
<accession>A0A3B5QXV6</accession>
<dbReference type="PRINTS" id="PR00398">
    <property type="entry name" value="STRDHORMONER"/>
</dbReference>
<reference evidence="15" key="4">
    <citation type="submission" date="2025-09" db="UniProtKB">
        <authorList>
            <consortium name="Ensembl"/>
        </authorList>
    </citation>
    <scope>IDENTIFICATION</scope>
    <source>
        <strain evidence="15">JP 163 A</strain>
    </source>
</reference>
<name>A0A3B5QXV6_XIPMA</name>
<evidence type="ECO:0000256" key="5">
    <source>
        <dbReference type="ARBA" id="ARBA00022833"/>
    </source>
</evidence>
<evidence type="ECO:0000256" key="10">
    <source>
        <dbReference type="ARBA" id="ARBA00023242"/>
    </source>
</evidence>
<reference evidence="15" key="3">
    <citation type="submission" date="2025-08" db="UniProtKB">
        <authorList>
            <consortium name="Ensembl"/>
        </authorList>
    </citation>
    <scope>IDENTIFICATION</scope>
    <source>
        <strain evidence="15">JP 163 A</strain>
    </source>
</reference>
<keyword evidence="8 11" id="KW-0804">Transcription</keyword>
<keyword evidence="16" id="KW-1185">Reference proteome</keyword>
<dbReference type="InterPro" id="IPR035500">
    <property type="entry name" value="NHR-like_dom_sf"/>
</dbReference>
<proteinExistence type="inferred from homology"/>
<dbReference type="InterPro" id="IPR001723">
    <property type="entry name" value="Nuclear_hrmn_rcpt"/>
</dbReference>
<dbReference type="PRINTS" id="PR01293">
    <property type="entry name" value="RORNUCRECPTR"/>
</dbReference>
<evidence type="ECO:0000256" key="11">
    <source>
        <dbReference type="RuleBase" id="RU004334"/>
    </source>
</evidence>
<protein>
    <submittedName>
        <fullName evidence="15">Nuclear receptor ROR-alpha</fullName>
    </submittedName>
</protein>
<dbReference type="STRING" id="8083.ENSXMAP00000035215"/>
<dbReference type="SUPFAM" id="SSF57716">
    <property type="entry name" value="Glucocorticoid receptor-like (DNA-binding domain)"/>
    <property type="match status" value="1"/>
</dbReference>
<dbReference type="InParanoid" id="A0A3B5QXV6"/>
<dbReference type="Gene3D" id="1.10.565.10">
    <property type="entry name" value="Retinoid X Receptor"/>
    <property type="match status" value="1"/>
</dbReference>
<dbReference type="PROSITE" id="PS51843">
    <property type="entry name" value="NR_LBD"/>
    <property type="match status" value="1"/>
</dbReference>
<dbReference type="OMA" id="NVEHHEV"/>
<dbReference type="InterPro" id="IPR001628">
    <property type="entry name" value="Znf_hrmn_rcpt"/>
</dbReference>
<reference evidence="16" key="1">
    <citation type="submission" date="2012-01" db="EMBL/GenBank/DDBJ databases">
        <authorList>
            <person name="Walter R."/>
            <person name="Schartl M."/>
            <person name="Warren W."/>
        </authorList>
    </citation>
    <scope>NUCLEOTIDE SEQUENCE [LARGE SCALE GENOMIC DNA]</scope>
    <source>
        <strain evidence="16">JP 163 A</strain>
    </source>
</reference>
<dbReference type="Pfam" id="PF00104">
    <property type="entry name" value="Hormone_recep"/>
    <property type="match status" value="1"/>
</dbReference>
<dbReference type="PANTHER" id="PTHR45805">
    <property type="entry name" value="NUCLEAR HORMONE RECEPTOR HR3-RELATED"/>
    <property type="match status" value="1"/>
</dbReference>
<comment type="similarity">
    <text evidence="11">Belongs to the nuclear hormone receptor family.</text>
</comment>
<keyword evidence="7 11" id="KW-0238">DNA-binding</keyword>
<dbReference type="GO" id="GO:0004879">
    <property type="term" value="F:nuclear receptor activity"/>
    <property type="evidence" value="ECO:0007669"/>
    <property type="project" value="InterPro"/>
</dbReference>
<dbReference type="GO" id="GO:0008270">
    <property type="term" value="F:zinc ion binding"/>
    <property type="evidence" value="ECO:0007669"/>
    <property type="project" value="UniProtKB-KW"/>
</dbReference>
<dbReference type="GeneTree" id="ENSGT00940000167484"/>
<dbReference type="InterPro" id="IPR003079">
    <property type="entry name" value="ROR_rcpt"/>
</dbReference>
<dbReference type="SMART" id="SM00399">
    <property type="entry name" value="ZnF_C4"/>
    <property type="match status" value="1"/>
</dbReference>
<comment type="subcellular location">
    <subcellularLocation>
        <location evidence="1 11">Nucleus</location>
    </subcellularLocation>
</comment>
<dbReference type="FunFam" id="3.30.50.10:FF:000003">
    <property type="entry name" value="Nuclear orphan receptor ROR-beta"/>
    <property type="match status" value="1"/>
</dbReference>
<dbReference type="PRINTS" id="PR00047">
    <property type="entry name" value="STROIDFINGER"/>
</dbReference>
<dbReference type="PANTHER" id="PTHR45805:SF11">
    <property type="entry name" value="NUCLEAR RECEPTOR ROR-ALPHA"/>
    <property type="match status" value="1"/>
</dbReference>
<keyword evidence="6 11" id="KW-0805">Transcription regulation</keyword>
<dbReference type="SUPFAM" id="SSF48508">
    <property type="entry name" value="Nuclear receptor ligand-binding domain"/>
    <property type="match status" value="1"/>
</dbReference>
<dbReference type="Proteomes" id="UP000002852">
    <property type="component" value="Unassembled WGS sequence"/>
</dbReference>
<keyword evidence="10 11" id="KW-0539">Nucleus</keyword>
<sequence>MEYEESDFLPADTPRKKGGAVSKKTHLTQIEVIPCKICGDKSSGVHYGVITCEGCKGFFRRSQLPTVSYSCSRQSNCQIDRASRNRCQHCRLQKCLAQGMSRDAVKFGRMSKRQRDSLIAEVERHRQQQQQQQLQDDTQVELSYPPKNRQDHSPQLLQPIATPYPYVGDAYGAEVHPYLVYSPSDSQGYRGSGVSPTSRFQGRGDSGGHHDIRGFDSRQQHQDLMTLHSYSPLDDLYNHYPHSLRNIDELCASIVRSHRETSQYRLEELQALRWKVFSREEIQAYQSKTVDEMWQHCAVRLTDAVQYVVEFAKHIPGFRMLSQNDQIALLKTGSMEVVLVRMCRFFNTENNTVFFDGKFAGTEVFKSLACGDLIAAVFDFAHGMCALKLTEQQLALFSALVLINADRPSLEDRVRVQRVHRSVEVGLTHILHRDNHDSLLHKVHVSSRINIPSHCPHCYRSSHCPCPLGSSTRGWQCCVRCAACTWRSCAGSANDTRSLLTLCSPRSTRSCLRPRPSCCRGPLTEQPAVDSDIRTCPQTSRTWSFTGTSQRNLYSE</sequence>
<keyword evidence="2" id="KW-0217">Developmental protein</keyword>
<dbReference type="SMART" id="SM00430">
    <property type="entry name" value="HOLI"/>
    <property type="match status" value="1"/>
</dbReference>
<evidence type="ECO:0000256" key="9">
    <source>
        <dbReference type="ARBA" id="ARBA00023170"/>
    </source>
</evidence>
<dbReference type="AlphaFoldDB" id="A0A3B5QXV6"/>
<dbReference type="GO" id="GO:0000978">
    <property type="term" value="F:RNA polymerase II cis-regulatory region sequence-specific DNA binding"/>
    <property type="evidence" value="ECO:0007669"/>
    <property type="project" value="TreeGrafter"/>
</dbReference>
<dbReference type="InterPro" id="IPR044101">
    <property type="entry name" value="NR_DBD_ROR"/>
</dbReference>
<evidence type="ECO:0000256" key="12">
    <source>
        <dbReference type="SAM" id="MobiDB-lite"/>
    </source>
</evidence>
<evidence type="ECO:0000256" key="4">
    <source>
        <dbReference type="ARBA" id="ARBA00022771"/>
    </source>
</evidence>
<organism evidence="15 16">
    <name type="scientific">Xiphophorus maculatus</name>
    <name type="common">Southern platyfish</name>
    <name type="synonym">Platypoecilus maculatus</name>
    <dbReference type="NCBI Taxonomy" id="8083"/>
    <lineage>
        <taxon>Eukaryota</taxon>
        <taxon>Metazoa</taxon>
        <taxon>Chordata</taxon>
        <taxon>Craniata</taxon>
        <taxon>Vertebrata</taxon>
        <taxon>Euteleostomi</taxon>
        <taxon>Actinopterygii</taxon>
        <taxon>Neopterygii</taxon>
        <taxon>Teleostei</taxon>
        <taxon>Neoteleostei</taxon>
        <taxon>Acanthomorphata</taxon>
        <taxon>Ovalentaria</taxon>
        <taxon>Atherinomorphae</taxon>
        <taxon>Cyprinodontiformes</taxon>
        <taxon>Poeciliidae</taxon>
        <taxon>Poeciliinae</taxon>
        <taxon>Xiphophorus</taxon>
    </lineage>
</organism>
<evidence type="ECO:0000313" key="15">
    <source>
        <dbReference type="Ensembl" id="ENSXMAP00000035215.1"/>
    </source>
</evidence>
<dbReference type="Pfam" id="PF00105">
    <property type="entry name" value="zf-C4"/>
    <property type="match status" value="1"/>
</dbReference>
<evidence type="ECO:0000256" key="3">
    <source>
        <dbReference type="ARBA" id="ARBA00022723"/>
    </source>
</evidence>
<evidence type="ECO:0000256" key="7">
    <source>
        <dbReference type="ARBA" id="ARBA00023125"/>
    </source>
</evidence>
<dbReference type="CDD" id="cd06968">
    <property type="entry name" value="NR_DBD_ROR"/>
    <property type="match status" value="1"/>
</dbReference>
<evidence type="ECO:0000256" key="2">
    <source>
        <dbReference type="ARBA" id="ARBA00022473"/>
    </source>
</evidence>
<keyword evidence="5 11" id="KW-0862">Zinc</keyword>
<dbReference type="Ensembl" id="ENSXMAT00000030299.1">
    <property type="protein sequence ID" value="ENSXMAP00000035215.1"/>
    <property type="gene ID" value="ENSXMAG00000006999.2"/>
</dbReference>
<keyword evidence="9 11" id="KW-0675">Receptor</keyword>